<gene>
    <name evidence="13" type="ORF">LCGC14_0467580</name>
</gene>
<dbReference type="InterPro" id="IPR005628">
    <property type="entry name" value="GspK"/>
</dbReference>
<evidence type="ECO:0000256" key="8">
    <source>
        <dbReference type="ARBA" id="ARBA00022989"/>
    </source>
</evidence>
<dbReference type="SUPFAM" id="SSF158544">
    <property type="entry name" value="GspK insert domain-like"/>
    <property type="match status" value="1"/>
</dbReference>
<keyword evidence="6 11" id="KW-0812">Transmembrane</keyword>
<dbReference type="EMBL" id="LAZR01000489">
    <property type="protein sequence ID" value="KKN66818.1"/>
    <property type="molecule type" value="Genomic_DNA"/>
</dbReference>
<name>A0A0F9VM36_9ZZZZ</name>
<evidence type="ECO:0000256" key="4">
    <source>
        <dbReference type="ARBA" id="ARBA00022475"/>
    </source>
</evidence>
<feature type="compositionally biased region" description="Acidic residues" evidence="10">
    <location>
        <begin position="214"/>
        <end position="231"/>
    </location>
</feature>
<dbReference type="GO" id="GO:0005886">
    <property type="term" value="C:plasma membrane"/>
    <property type="evidence" value="ECO:0007669"/>
    <property type="project" value="UniProtKB-SubCell"/>
</dbReference>
<sequence length="463" mass="50545">MPPRPAQADSQPRKRRHRCRPDGTVLIVTMWLVLVLAGMVLVLARAMRVEAGASANVLAAQQAAAIEHGAIQYVLAHVAGLEGRMPSEQDMPSQAVQVGGGAFWILRPDPDDDRRSRYGVVDEASKINVNTATLEALMTLPEMTDDLAAGVIDWRDGDSDPTPEGAEAEYYLLLPTPYECKNAPLETVEELLLVNGWSPEILLGEDANRNGVLDDNENDRDEADPPDDGNGELDRGLVEFVTVYSAEFNLSASGERRVNINQANTQQVADVLAKGISDDRLAVVVVLARRGRPFANVLDFYFRVGLTAKEFAPIVDLITTSNDRNLVGLINVNTASREALAGLPELEEADVDALIAGRPEDPTEASTIAWVVDALAEDKALAIGSFITGRSFQFSANIVSVSGDGRAMRRCRIVVDARMDPPRVIYRQDLTSLGWPLSLEIIDDLRSGTPMQEVIERLPRETW</sequence>
<dbReference type="AlphaFoldDB" id="A0A0F9VM36"/>
<evidence type="ECO:0000313" key="13">
    <source>
        <dbReference type="EMBL" id="KKN66818.1"/>
    </source>
</evidence>
<organism evidence="13">
    <name type="scientific">marine sediment metagenome</name>
    <dbReference type="NCBI Taxonomy" id="412755"/>
    <lineage>
        <taxon>unclassified sequences</taxon>
        <taxon>metagenomes</taxon>
        <taxon>ecological metagenomes</taxon>
    </lineage>
</organism>
<evidence type="ECO:0000256" key="5">
    <source>
        <dbReference type="ARBA" id="ARBA00022519"/>
    </source>
</evidence>
<evidence type="ECO:0000256" key="1">
    <source>
        <dbReference type="ARBA" id="ARBA00004533"/>
    </source>
</evidence>
<feature type="domain" description="T2SS protein K first SAM-like" evidence="12">
    <location>
        <begin position="132"/>
        <end position="202"/>
    </location>
</feature>
<comment type="subcellular location">
    <subcellularLocation>
        <location evidence="1">Cell inner membrane</location>
    </subcellularLocation>
</comment>
<evidence type="ECO:0000259" key="12">
    <source>
        <dbReference type="Pfam" id="PF21687"/>
    </source>
</evidence>
<evidence type="ECO:0000256" key="2">
    <source>
        <dbReference type="ARBA" id="ARBA00007246"/>
    </source>
</evidence>
<keyword evidence="9 11" id="KW-0472">Membrane</keyword>
<evidence type="ECO:0000256" key="3">
    <source>
        <dbReference type="ARBA" id="ARBA00022448"/>
    </source>
</evidence>
<feature type="region of interest" description="Disordered" evidence="10">
    <location>
        <begin position="208"/>
        <end position="232"/>
    </location>
</feature>
<protein>
    <recommendedName>
        <fullName evidence="12">T2SS protein K first SAM-like domain-containing protein</fullName>
    </recommendedName>
</protein>
<comment type="caution">
    <text evidence="13">The sequence shown here is derived from an EMBL/GenBank/DDBJ whole genome shotgun (WGS) entry which is preliminary data.</text>
</comment>
<evidence type="ECO:0000256" key="6">
    <source>
        <dbReference type="ARBA" id="ARBA00022692"/>
    </source>
</evidence>
<keyword evidence="5" id="KW-0997">Cell inner membrane</keyword>
<comment type="similarity">
    <text evidence="2">Belongs to the GSP K family.</text>
</comment>
<accession>A0A0F9VM36</accession>
<evidence type="ECO:0000256" key="10">
    <source>
        <dbReference type="SAM" id="MobiDB-lite"/>
    </source>
</evidence>
<proteinExistence type="inferred from homology"/>
<keyword evidence="4" id="KW-1003">Cell membrane</keyword>
<evidence type="ECO:0000256" key="9">
    <source>
        <dbReference type="ARBA" id="ARBA00023136"/>
    </source>
</evidence>
<evidence type="ECO:0000256" key="11">
    <source>
        <dbReference type="SAM" id="Phobius"/>
    </source>
</evidence>
<dbReference type="GO" id="GO:0009306">
    <property type="term" value="P:protein secretion"/>
    <property type="evidence" value="ECO:0007669"/>
    <property type="project" value="InterPro"/>
</dbReference>
<dbReference type="PANTHER" id="PTHR38831">
    <property type="entry name" value="TYPE II SECRETION SYSTEM PROTEIN K"/>
    <property type="match status" value="1"/>
</dbReference>
<reference evidence="13" key="1">
    <citation type="journal article" date="2015" name="Nature">
        <title>Complex archaea that bridge the gap between prokaryotes and eukaryotes.</title>
        <authorList>
            <person name="Spang A."/>
            <person name="Saw J.H."/>
            <person name="Jorgensen S.L."/>
            <person name="Zaremba-Niedzwiedzka K."/>
            <person name="Martijn J."/>
            <person name="Lind A.E."/>
            <person name="van Eijk R."/>
            <person name="Schleper C."/>
            <person name="Guy L."/>
            <person name="Ettema T.J."/>
        </authorList>
    </citation>
    <scope>NUCLEOTIDE SEQUENCE</scope>
</reference>
<keyword evidence="8 11" id="KW-1133">Transmembrane helix</keyword>
<dbReference type="Pfam" id="PF21687">
    <property type="entry name" value="T2SSK_1st"/>
    <property type="match status" value="1"/>
</dbReference>
<dbReference type="InterPro" id="IPR049031">
    <property type="entry name" value="T2SSK_SAM-like_1st"/>
</dbReference>
<evidence type="ECO:0000256" key="7">
    <source>
        <dbReference type="ARBA" id="ARBA00022927"/>
    </source>
</evidence>
<dbReference type="Gene3D" id="1.10.40.60">
    <property type="entry name" value="EpsJ-like"/>
    <property type="match status" value="1"/>
</dbReference>
<keyword evidence="7" id="KW-0653">Protein transport</keyword>
<dbReference type="InterPro" id="IPR038072">
    <property type="entry name" value="GspK_central_sf"/>
</dbReference>
<dbReference type="PANTHER" id="PTHR38831:SF2">
    <property type="entry name" value="TYPE II SECRETION SYSTEM PROTEIN K"/>
    <property type="match status" value="1"/>
</dbReference>
<feature type="transmembrane region" description="Helical" evidence="11">
    <location>
        <begin position="23"/>
        <end position="44"/>
    </location>
</feature>
<keyword evidence="3" id="KW-0813">Transport</keyword>